<feature type="transmembrane region" description="Helical" evidence="5">
    <location>
        <begin position="311"/>
        <end position="332"/>
    </location>
</feature>
<dbReference type="InterPro" id="IPR011701">
    <property type="entry name" value="MFS"/>
</dbReference>
<gene>
    <name evidence="8" type="ORF">K489DRAFT_385446</name>
</gene>
<dbReference type="OrthoDB" id="2985014at2759"/>
<dbReference type="InterPro" id="IPR036259">
    <property type="entry name" value="MFS_trans_sf"/>
</dbReference>
<name>A0A6J3LQI0_9PEZI</name>
<feature type="transmembrane region" description="Helical" evidence="5">
    <location>
        <begin position="132"/>
        <end position="149"/>
    </location>
</feature>
<reference evidence="8" key="2">
    <citation type="submission" date="2020-04" db="EMBL/GenBank/DDBJ databases">
        <authorList>
            <consortium name="NCBI Genome Project"/>
        </authorList>
    </citation>
    <scope>NUCLEOTIDE SEQUENCE</scope>
    <source>
        <strain evidence="8">CBS 342.82</strain>
    </source>
</reference>
<evidence type="ECO:0000313" key="7">
    <source>
        <dbReference type="Proteomes" id="UP000504637"/>
    </source>
</evidence>
<dbReference type="Proteomes" id="UP000504637">
    <property type="component" value="Unplaced"/>
</dbReference>
<keyword evidence="2 5" id="KW-0812">Transmembrane</keyword>
<protein>
    <submittedName>
        <fullName evidence="8">Efflux pump antibiotic resistance protein</fullName>
    </submittedName>
</protein>
<comment type="subcellular location">
    <subcellularLocation>
        <location evidence="1">Membrane</location>
        <topology evidence="1">Multi-pass membrane protein</topology>
    </subcellularLocation>
</comment>
<feature type="transmembrane region" description="Helical" evidence="5">
    <location>
        <begin position="344"/>
        <end position="367"/>
    </location>
</feature>
<keyword evidence="3 5" id="KW-1133">Transmembrane helix</keyword>
<keyword evidence="4 5" id="KW-0472">Membrane</keyword>
<evidence type="ECO:0000259" key="6">
    <source>
        <dbReference type="PROSITE" id="PS50850"/>
    </source>
</evidence>
<reference evidence="8" key="3">
    <citation type="submission" date="2025-08" db="UniProtKB">
        <authorList>
            <consortium name="RefSeq"/>
        </authorList>
    </citation>
    <scope>IDENTIFICATION</scope>
    <source>
        <strain evidence="8">CBS 342.82</strain>
    </source>
</reference>
<proteinExistence type="predicted"/>
<feature type="transmembrane region" description="Helical" evidence="5">
    <location>
        <begin position="155"/>
        <end position="173"/>
    </location>
</feature>
<dbReference type="PROSITE" id="PS50850">
    <property type="entry name" value="MFS"/>
    <property type="match status" value="1"/>
</dbReference>
<evidence type="ECO:0000256" key="4">
    <source>
        <dbReference type="ARBA" id="ARBA00023136"/>
    </source>
</evidence>
<feature type="transmembrane region" description="Helical" evidence="5">
    <location>
        <begin position="284"/>
        <end position="304"/>
    </location>
</feature>
<evidence type="ECO:0000256" key="2">
    <source>
        <dbReference type="ARBA" id="ARBA00022692"/>
    </source>
</evidence>
<dbReference type="AlphaFoldDB" id="A0A6J3LQI0"/>
<dbReference type="RefSeq" id="XP_033454929.1">
    <property type="nucleotide sequence ID" value="XM_033606106.1"/>
</dbReference>
<dbReference type="GO" id="GO:0005886">
    <property type="term" value="C:plasma membrane"/>
    <property type="evidence" value="ECO:0007669"/>
    <property type="project" value="TreeGrafter"/>
</dbReference>
<keyword evidence="7" id="KW-1185">Reference proteome</keyword>
<dbReference type="InterPro" id="IPR020846">
    <property type="entry name" value="MFS_dom"/>
</dbReference>
<feature type="transmembrane region" description="Helical" evidence="5">
    <location>
        <begin position="247"/>
        <end position="264"/>
    </location>
</feature>
<dbReference type="SUPFAM" id="SSF103473">
    <property type="entry name" value="MFS general substrate transporter"/>
    <property type="match status" value="1"/>
</dbReference>
<dbReference type="Pfam" id="PF07690">
    <property type="entry name" value="MFS_1"/>
    <property type="match status" value="1"/>
</dbReference>
<feature type="transmembrane region" description="Helical" evidence="5">
    <location>
        <begin position="65"/>
        <end position="84"/>
    </location>
</feature>
<sequence length="479" mass="51125">MLSVYAVTILTAIDMNIVATAVPVLTDYFHTVVNVGWYATAFRLCYCAFQFLFGKAYTLFPIKPVFVLSNVIWILGVTLCGAAASPNILIAGRAIAGLGTAGLMAGNALIIVRSIPLHKRPLFQGLQAGIEGVSVLAGPLLGGVITQYVDWRWCFYINLPFGGACLIFIVYCFTDATPRKVSGGLLQKLVALFLALAWAGTEYAWNSTTIIGLFVAFAALFVVFVVNQHKRGDAAVLPLRLFRRRSVVATLSFACLLNSAGNVLDYYLPTYFQSAHEYSPAQSGYLMIPIIIGGTLGAIGQGVGTSITGQYGPFMLGASVSMCTACGLITTFSHDTSLAKLILYTAWSGLSYGSGICVNPIALQAILPDQDIPIAMSTLLFMDSVGPAIAIAIAQVIFTNGLSINLAGVSGFENVSIGESGLTQFVKNAQVSQKEAVLDAVAQSMSPLWYLVLSLACTTIFGAYLTEWRSLKKEDPETT</sequence>
<dbReference type="Gene3D" id="1.20.1250.20">
    <property type="entry name" value="MFS general substrate transporter like domains"/>
    <property type="match status" value="2"/>
</dbReference>
<feature type="transmembrane region" description="Helical" evidence="5">
    <location>
        <begin position="207"/>
        <end position="226"/>
    </location>
</feature>
<dbReference type="PANTHER" id="PTHR23501">
    <property type="entry name" value="MAJOR FACILITATOR SUPERFAMILY"/>
    <property type="match status" value="1"/>
</dbReference>
<feature type="transmembrane region" description="Helical" evidence="5">
    <location>
        <begin position="37"/>
        <end position="53"/>
    </location>
</feature>
<feature type="transmembrane region" description="Helical" evidence="5">
    <location>
        <begin position="379"/>
        <end position="398"/>
    </location>
</feature>
<feature type="transmembrane region" description="Helical" evidence="5">
    <location>
        <begin position="448"/>
        <end position="466"/>
    </location>
</feature>
<feature type="transmembrane region" description="Helical" evidence="5">
    <location>
        <begin position="185"/>
        <end position="201"/>
    </location>
</feature>
<dbReference type="PANTHER" id="PTHR23501:SF198">
    <property type="entry name" value="AZOLE RESISTANCE PROTEIN 1-RELATED"/>
    <property type="match status" value="1"/>
</dbReference>
<feature type="transmembrane region" description="Helical" evidence="5">
    <location>
        <begin position="90"/>
        <end position="112"/>
    </location>
</feature>
<evidence type="ECO:0000313" key="8">
    <source>
        <dbReference type="RefSeq" id="XP_033454929.1"/>
    </source>
</evidence>
<dbReference type="GeneID" id="54363906"/>
<accession>A0A6J3LQI0</accession>
<evidence type="ECO:0000256" key="3">
    <source>
        <dbReference type="ARBA" id="ARBA00022989"/>
    </source>
</evidence>
<evidence type="ECO:0000256" key="5">
    <source>
        <dbReference type="SAM" id="Phobius"/>
    </source>
</evidence>
<feature type="domain" description="Major facilitator superfamily (MFS) profile" evidence="6">
    <location>
        <begin position="1"/>
        <end position="474"/>
    </location>
</feature>
<evidence type="ECO:0000256" key="1">
    <source>
        <dbReference type="ARBA" id="ARBA00004141"/>
    </source>
</evidence>
<organism evidence="8">
    <name type="scientific">Dissoconium aciculare CBS 342.82</name>
    <dbReference type="NCBI Taxonomy" id="1314786"/>
    <lineage>
        <taxon>Eukaryota</taxon>
        <taxon>Fungi</taxon>
        <taxon>Dikarya</taxon>
        <taxon>Ascomycota</taxon>
        <taxon>Pezizomycotina</taxon>
        <taxon>Dothideomycetes</taxon>
        <taxon>Dothideomycetidae</taxon>
        <taxon>Mycosphaerellales</taxon>
        <taxon>Dissoconiaceae</taxon>
        <taxon>Dissoconium</taxon>
    </lineage>
</organism>
<reference evidence="8" key="1">
    <citation type="submission" date="2020-01" db="EMBL/GenBank/DDBJ databases">
        <authorList>
            <consortium name="DOE Joint Genome Institute"/>
            <person name="Haridas S."/>
            <person name="Albert R."/>
            <person name="Binder M."/>
            <person name="Bloem J."/>
            <person name="Labutti K."/>
            <person name="Salamov A."/>
            <person name="Andreopoulos B."/>
            <person name="Baker S.E."/>
            <person name="Barry K."/>
            <person name="Bills G."/>
            <person name="Bluhm B.H."/>
            <person name="Cannon C."/>
            <person name="Castanera R."/>
            <person name="Culley D.E."/>
            <person name="Daum C."/>
            <person name="Ezra D."/>
            <person name="Gonzalez J.B."/>
            <person name="Henrissat B."/>
            <person name="Kuo A."/>
            <person name="Liang C."/>
            <person name="Lipzen A."/>
            <person name="Lutzoni F."/>
            <person name="Magnuson J."/>
            <person name="Mondo S."/>
            <person name="Nolan M."/>
            <person name="Ohm R."/>
            <person name="Pangilinan J."/>
            <person name="Park H.-J."/>
            <person name="Ramirez L."/>
            <person name="Alfaro M."/>
            <person name="Sun H."/>
            <person name="Tritt A."/>
            <person name="Yoshinaga Y."/>
            <person name="Zwiers L.-H."/>
            <person name="Turgeon B.G."/>
            <person name="Goodwin S.B."/>
            <person name="Spatafora J.W."/>
            <person name="Crous P.W."/>
            <person name="Grigoriev I.V."/>
        </authorList>
    </citation>
    <scope>NUCLEOTIDE SEQUENCE</scope>
    <source>
        <strain evidence="8">CBS 342.82</strain>
    </source>
</reference>
<dbReference type="GO" id="GO:0022857">
    <property type="term" value="F:transmembrane transporter activity"/>
    <property type="evidence" value="ECO:0007669"/>
    <property type="project" value="InterPro"/>
</dbReference>